<dbReference type="InterPro" id="IPR011138">
    <property type="entry name" value="Cytochrome_b-558"/>
</dbReference>
<name>A0ABT8L1L9_9BACT</name>
<feature type="transmembrane region" description="Helical" evidence="1">
    <location>
        <begin position="16"/>
        <end position="40"/>
    </location>
</feature>
<feature type="transmembrane region" description="Helical" evidence="1">
    <location>
        <begin position="60"/>
        <end position="82"/>
    </location>
</feature>
<dbReference type="EMBL" id="JAUJEB010000001">
    <property type="protein sequence ID" value="MDN5211642.1"/>
    <property type="molecule type" value="Genomic_DNA"/>
</dbReference>
<evidence type="ECO:0000313" key="3">
    <source>
        <dbReference type="Proteomes" id="UP001172083"/>
    </source>
</evidence>
<keyword evidence="1" id="KW-0812">Transmembrane</keyword>
<feature type="transmembrane region" description="Helical" evidence="1">
    <location>
        <begin position="110"/>
        <end position="130"/>
    </location>
</feature>
<evidence type="ECO:0000256" key="1">
    <source>
        <dbReference type="SAM" id="Phobius"/>
    </source>
</evidence>
<dbReference type="RefSeq" id="WP_346756972.1">
    <property type="nucleotide sequence ID" value="NZ_JAUJEB010000001.1"/>
</dbReference>
<dbReference type="Proteomes" id="UP001172083">
    <property type="component" value="Unassembled WGS sequence"/>
</dbReference>
<dbReference type="NCBIfam" id="TIGR02046">
    <property type="entry name" value="sdhC_b558_fam"/>
    <property type="match status" value="1"/>
</dbReference>
<keyword evidence="1" id="KW-0472">Membrane</keyword>
<proteinExistence type="predicted"/>
<organism evidence="2 3">
    <name type="scientific">Agaribacillus aureus</name>
    <dbReference type="NCBI Taxonomy" id="3051825"/>
    <lineage>
        <taxon>Bacteria</taxon>
        <taxon>Pseudomonadati</taxon>
        <taxon>Bacteroidota</taxon>
        <taxon>Cytophagia</taxon>
        <taxon>Cytophagales</taxon>
        <taxon>Splendidivirgaceae</taxon>
        <taxon>Agaribacillus</taxon>
    </lineage>
</organism>
<keyword evidence="3" id="KW-1185">Reference proteome</keyword>
<comment type="caution">
    <text evidence="2">The sequence shown here is derived from an EMBL/GenBank/DDBJ whole genome shotgun (WGS) entry which is preliminary data.</text>
</comment>
<feature type="transmembrane region" description="Helical" evidence="1">
    <location>
        <begin position="160"/>
        <end position="178"/>
    </location>
</feature>
<dbReference type="CDD" id="cd03498">
    <property type="entry name" value="SQR_TypeB_2_TM"/>
    <property type="match status" value="1"/>
</dbReference>
<dbReference type="SUPFAM" id="SSF81343">
    <property type="entry name" value="Fumarate reductase respiratory complex transmembrane subunits"/>
    <property type="match status" value="1"/>
</dbReference>
<protein>
    <submittedName>
        <fullName evidence="2">Succinate dehydrogenase cytochrome b subunit</fullName>
    </submittedName>
</protein>
<dbReference type="Gene3D" id="1.20.1300.10">
    <property type="entry name" value="Fumarate reductase/succinate dehydrogenase, transmembrane subunit"/>
    <property type="match status" value="1"/>
</dbReference>
<keyword evidence="1" id="KW-1133">Transmembrane helix</keyword>
<accession>A0ABT8L1L9</accession>
<evidence type="ECO:0000313" key="2">
    <source>
        <dbReference type="EMBL" id="MDN5211642.1"/>
    </source>
</evidence>
<gene>
    <name evidence="2" type="ORF">QQ020_06260</name>
</gene>
<feature type="transmembrane region" description="Helical" evidence="1">
    <location>
        <begin position="199"/>
        <end position="224"/>
    </location>
</feature>
<dbReference type="InterPro" id="IPR034804">
    <property type="entry name" value="SQR/QFR_C/D"/>
</dbReference>
<reference evidence="2" key="1">
    <citation type="submission" date="2023-06" db="EMBL/GenBank/DDBJ databases">
        <title>Genomic of Agaribacillus aureum.</title>
        <authorList>
            <person name="Wang G."/>
        </authorList>
    </citation>
    <scope>NUCLEOTIDE SEQUENCE</scope>
    <source>
        <strain evidence="2">BMA12</strain>
    </source>
</reference>
<sequence length="225" mass="25258">MSWLTETLTSTPGRKVIMAATGIFLILFLAVHLTGNLQLLKDDNGESFNIYAEFMSTNPLIQFVSKGNFFFILLHVVVSVFLTRKNQQARPVAYKVPVKSGTSSLSSRNMGILGTVILVFLIIHLKGFWYEMHYGEIPYKNYDGHEARDLYAVVDAAYSQWYWVLIYVVSMLAVAFHLSHGFQSAFQTLGMSHVKYSPAIKLLGIAFSILVPAGFAVIPIVMFFN</sequence>